<proteinExistence type="predicted"/>
<organism evidence="2 3">
    <name type="scientific">Bifidobacterium biavatii DSM 23969</name>
    <dbReference type="NCBI Taxonomy" id="1437608"/>
    <lineage>
        <taxon>Bacteria</taxon>
        <taxon>Bacillati</taxon>
        <taxon>Actinomycetota</taxon>
        <taxon>Actinomycetes</taxon>
        <taxon>Bifidobacteriales</taxon>
        <taxon>Bifidobacteriaceae</taxon>
        <taxon>Bifidobacterium</taxon>
    </lineage>
</organism>
<feature type="chain" id="PRO_5038791911" description="Secreted protein" evidence="1">
    <location>
        <begin position="25"/>
        <end position="79"/>
    </location>
</feature>
<sequence length="79" mass="8902">MFKRIFWLGLGFAAGVIAVSKATAYVKANTPDAMRQFVLGPDQDHVTMRTLEGLVNEFNATRRAREAELNRTYVERAGR</sequence>
<protein>
    <recommendedName>
        <fullName evidence="4">Secreted protein</fullName>
    </recommendedName>
</protein>
<evidence type="ECO:0000313" key="2">
    <source>
        <dbReference type="EMBL" id="KFI50528.1"/>
    </source>
</evidence>
<feature type="signal peptide" evidence="1">
    <location>
        <begin position="1"/>
        <end position="24"/>
    </location>
</feature>
<dbReference type="AlphaFoldDB" id="A0A086ZVH8"/>
<dbReference type="RefSeq" id="WP_033495579.1">
    <property type="nucleotide sequence ID" value="NZ_JDUU01000027.1"/>
</dbReference>
<dbReference type="Proteomes" id="UP000029108">
    <property type="component" value="Unassembled WGS sequence"/>
</dbReference>
<keyword evidence="1" id="KW-0732">Signal</keyword>
<dbReference type="eggNOG" id="ENOG503238X">
    <property type="taxonomic scope" value="Bacteria"/>
</dbReference>
<evidence type="ECO:0000313" key="3">
    <source>
        <dbReference type="Proteomes" id="UP000029108"/>
    </source>
</evidence>
<dbReference type="EMBL" id="JGYN01000015">
    <property type="protein sequence ID" value="KFI50528.1"/>
    <property type="molecule type" value="Genomic_DNA"/>
</dbReference>
<gene>
    <name evidence="2" type="ORF">BBIA_1751</name>
</gene>
<comment type="caution">
    <text evidence="2">The sequence shown here is derived from an EMBL/GenBank/DDBJ whole genome shotgun (WGS) entry which is preliminary data.</text>
</comment>
<name>A0A086ZVH8_9BIFI</name>
<accession>A0A086ZVH8</accession>
<keyword evidence="3" id="KW-1185">Reference proteome</keyword>
<evidence type="ECO:0008006" key="4">
    <source>
        <dbReference type="Google" id="ProtNLM"/>
    </source>
</evidence>
<evidence type="ECO:0000256" key="1">
    <source>
        <dbReference type="SAM" id="SignalP"/>
    </source>
</evidence>
<dbReference type="STRING" id="1437608.GCA_000771645_01392"/>
<reference evidence="2 3" key="1">
    <citation type="submission" date="2014-03" db="EMBL/GenBank/DDBJ databases">
        <title>Genomics of Bifidobacteria.</title>
        <authorList>
            <person name="Ventura M."/>
            <person name="Milani C."/>
            <person name="Lugli G.A."/>
        </authorList>
    </citation>
    <scope>NUCLEOTIDE SEQUENCE [LARGE SCALE GENOMIC DNA]</scope>
    <source>
        <strain evidence="2 3">DSM 23969</strain>
    </source>
</reference>
<dbReference type="OrthoDB" id="3243054at2"/>